<dbReference type="GO" id="GO:0006357">
    <property type="term" value="P:regulation of transcription by RNA polymerase II"/>
    <property type="evidence" value="ECO:0007669"/>
    <property type="project" value="TreeGrafter"/>
</dbReference>
<evidence type="ECO:0008006" key="4">
    <source>
        <dbReference type="Google" id="ProtNLM"/>
    </source>
</evidence>
<sequence length="995" mass="109051">MGRGRTMDEWVHFEKIPDEGRVPNSSYWYVHCRHCVRGFEQKQLVNAPTRITGRRSAMRAHLKVCPMYSTQYKMEQRALAAAAAAAAATAAAEARATVPLTNPVPAAAADETSTLVAAPVAVPTIAVTKLEGSVGEKRKRRGDEVEVSGPRGGRGKHCMMEEWDHFIRLQDEGYIGKSNFFFAVCRYCHKEYEEASEEKKAEMLPPEKLVGRREKMRKHLSLCPYFKGELPPLERRAAIAASGSGPSAYLSVNTPEGIKIVPTSVLMTGSPVDASALGLTGATSTPASVTGATTPTPAVPTATTPVTTPGRGPPSRLALDEWQFFTRLQRKPDSAYYFARCNFCQQAYENAPEALKGSMTPAIVMGRKSNMQTHLARCPYLPNDTTIFGKTSAAALSGLESMFPGAKRLKSGITVDTTPLFGAIMEVTIQHRLPFDWVDSASAKKLFKLGLPALPEVDALLPTADTLRGQVLDEYYHNILSVELEKLKQTVSFSTSEPGQSVSASWPVVLKVSAVKAQKNEALPSLDCTLSTEDASVPILYLHDRKTVIEDDLVTGISDDVSLSYYHGLDVARWIDTQLRQALNDEQVTTGVVVLPPSPVNQRAVGVLRSRWPNVVFAWNFEDLVTYCLLKVLQDSKVIAIADSILPLWDNEEVKELLKSIAEPTADFAAFADFAQAVLSEVSVALPELLGTVDRDTLSQVSVLLRAFAAVNGSLITGRVSFADALTHLGTLYHASAEFPSVREALEAVWAEFEQPLCVLGNAMHPHYRMRSLRLTDVTKLSALSDSGVTYFTQFFSHKPVSLRGDLTAYLHTSQHVFSDAFISEFPVVDDYYRYLSDNYGELAALMRLTSSFSAMGSSVKAAHEDNAPFDATLYTEDERHKLATLEERWSLHQPSDKDSITVEAQDATTLIGGWMAKLEGDLQTRLVDFSILENKESTEDSDSEVLVADESALLPLPSQATDDLTTYPSTSLKGPRSKKIRLDELFSTEQAASV</sequence>
<feature type="region of interest" description="Disordered" evidence="1">
    <location>
        <begin position="283"/>
        <end position="313"/>
    </location>
</feature>
<feature type="region of interest" description="Disordered" evidence="1">
    <location>
        <begin position="953"/>
        <end position="979"/>
    </location>
</feature>
<comment type="caution">
    <text evidence="2">The sequence shown here is derived from an EMBL/GenBank/DDBJ whole genome shotgun (WGS) entry which is preliminary data.</text>
</comment>
<dbReference type="Proteomes" id="UP000794436">
    <property type="component" value="Unassembled WGS sequence"/>
</dbReference>
<reference evidence="2" key="1">
    <citation type="submission" date="2019-03" db="EMBL/GenBank/DDBJ databases">
        <title>Long read genome sequence of the mycoparasitic Pythium oligandrum ATCC 38472 isolated from sugarbeet rhizosphere.</title>
        <authorList>
            <person name="Gaulin E."/>
        </authorList>
    </citation>
    <scope>NUCLEOTIDE SEQUENCE</scope>
    <source>
        <strain evidence="2">ATCC 38472_TT</strain>
    </source>
</reference>
<organism evidence="2 3">
    <name type="scientific">Pythium oligandrum</name>
    <name type="common">Mycoparasitic fungus</name>
    <dbReference type="NCBI Taxonomy" id="41045"/>
    <lineage>
        <taxon>Eukaryota</taxon>
        <taxon>Sar</taxon>
        <taxon>Stramenopiles</taxon>
        <taxon>Oomycota</taxon>
        <taxon>Peronosporomycetes</taxon>
        <taxon>Pythiales</taxon>
        <taxon>Pythiaceae</taxon>
        <taxon>Pythium</taxon>
    </lineage>
</organism>
<evidence type="ECO:0000313" key="2">
    <source>
        <dbReference type="EMBL" id="TMW67061.1"/>
    </source>
</evidence>
<evidence type="ECO:0000313" key="3">
    <source>
        <dbReference type="Proteomes" id="UP000794436"/>
    </source>
</evidence>
<dbReference type="InterPro" id="IPR053031">
    <property type="entry name" value="Cuticle_assoc_protein"/>
</dbReference>
<dbReference type="GO" id="GO:1990837">
    <property type="term" value="F:sequence-specific double-stranded DNA binding"/>
    <property type="evidence" value="ECO:0007669"/>
    <property type="project" value="TreeGrafter"/>
</dbReference>
<name>A0A8K1CQY7_PYTOL</name>
<dbReference type="OrthoDB" id="75107at2759"/>
<dbReference type="AlphaFoldDB" id="A0A8K1CQY7"/>
<dbReference type="PANTHER" id="PTHR34396:SF25">
    <property type="entry name" value="BOUNDARY ELEMENT ASSOCIATED FACTOR"/>
    <property type="match status" value="1"/>
</dbReference>
<feature type="compositionally biased region" description="Polar residues" evidence="1">
    <location>
        <begin position="959"/>
        <end position="973"/>
    </location>
</feature>
<accession>A0A8K1CQY7</accession>
<gene>
    <name evidence="2" type="ORF">Poli38472_012177</name>
</gene>
<evidence type="ECO:0000256" key="1">
    <source>
        <dbReference type="SAM" id="MobiDB-lite"/>
    </source>
</evidence>
<dbReference type="EMBL" id="SPLM01000006">
    <property type="protein sequence ID" value="TMW67061.1"/>
    <property type="molecule type" value="Genomic_DNA"/>
</dbReference>
<proteinExistence type="predicted"/>
<dbReference type="GO" id="GO:0005634">
    <property type="term" value="C:nucleus"/>
    <property type="evidence" value="ECO:0007669"/>
    <property type="project" value="TreeGrafter"/>
</dbReference>
<keyword evidence="3" id="KW-1185">Reference proteome</keyword>
<protein>
    <recommendedName>
        <fullName evidence="4">BED-type domain-containing protein</fullName>
    </recommendedName>
</protein>
<dbReference type="PANTHER" id="PTHR34396">
    <property type="entry name" value="OS03G0264950 PROTEIN-RELATED"/>
    <property type="match status" value="1"/>
</dbReference>